<dbReference type="RefSeq" id="WP_317903667.1">
    <property type="nucleotide sequence ID" value="NZ_JAIRBC010000035.1"/>
</dbReference>
<reference evidence="2" key="1">
    <citation type="submission" date="2023-02" db="EMBL/GenBank/DDBJ databases">
        <title>Genome of Flavobacteriaceae gen. nov. sp. strain F89.</title>
        <authorList>
            <person name="Wang Y."/>
        </authorList>
    </citation>
    <scope>NUCLEOTIDE SEQUENCE</scope>
    <source>
        <strain evidence="2">F89</strain>
    </source>
</reference>
<protein>
    <submittedName>
        <fullName evidence="2">Cupin domain-containing protein</fullName>
    </submittedName>
</protein>
<dbReference type="InterPro" id="IPR011051">
    <property type="entry name" value="RmlC_Cupin_sf"/>
</dbReference>
<dbReference type="Proteomes" id="UP001200642">
    <property type="component" value="Unassembled WGS sequence"/>
</dbReference>
<dbReference type="SUPFAM" id="SSF51182">
    <property type="entry name" value="RmlC-like cupins"/>
    <property type="match status" value="1"/>
</dbReference>
<comment type="caution">
    <text evidence="2">The sequence shown here is derived from an EMBL/GenBank/DDBJ whole genome shotgun (WGS) entry which is preliminary data.</text>
</comment>
<organism evidence="2 3">
    <name type="scientific">Cerina litoralis</name>
    <dbReference type="NCBI Taxonomy" id="2874477"/>
    <lineage>
        <taxon>Bacteria</taxon>
        <taxon>Pseudomonadati</taxon>
        <taxon>Bacteroidota</taxon>
        <taxon>Flavobacteriia</taxon>
        <taxon>Flavobacteriales</taxon>
        <taxon>Flavobacteriaceae</taxon>
        <taxon>Cerina</taxon>
    </lineage>
</organism>
<proteinExistence type="predicted"/>
<dbReference type="Pfam" id="PF07883">
    <property type="entry name" value="Cupin_2"/>
    <property type="match status" value="1"/>
</dbReference>
<sequence>MEVLNKPELTHLNLGESFKTLQITGSAGMVMPTHHSTKEAVIVVQKGKALLQMPKTDHVLYAGSTFIIPAGVEHKLDLLEDFKAIAIMAVDSELNFK</sequence>
<dbReference type="EMBL" id="JAIRBC010000035">
    <property type="protein sequence ID" value="MCG2462530.1"/>
    <property type="molecule type" value="Genomic_DNA"/>
</dbReference>
<keyword evidence="3" id="KW-1185">Reference proteome</keyword>
<dbReference type="InterPro" id="IPR013096">
    <property type="entry name" value="Cupin_2"/>
</dbReference>
<name>A0AAE3EWS9_9FLAO</name>
<accession>A0AAE3EWS9</accession>
<dbReference type="AlphaFoldDB" id="A0AAE3EWS9"/>
<feature type="domain" description="Cupin type-2" evidence="1">
    <location>
        <begin position="30"/>
        <end position="84"/>
    </location>
</feature>
<evidence type="ECO:0000313" key="3">
    <source>
        <dbReference type="Proteomes" id="UP001200642"/>
    </source>
</evidence>
<gene>
    <name evidence="2" type="ORF">K8352_17345</name>
</gene>
<dbReference type="InterPro" id="IPR014710">
    <property type="entry name" value="RmlC-like_jellyroll"/>
</dbReference>
<evidence type="ECO:0000259" key="1">
    <source>
        <dbReference type="Pfam" id="PF07883"/>
    </source>
</evidence>
<evidence type="ECO:0000313" key="2">
    <source>
        <dbReference type="EMBL" id="MCG2462530.1"/>
    </source>
</evidence>
<dbReference type="Gene3D" id="2.60.120.10">
    <property type="entry name" value="Jelly Rolls"/>
    <property type="match status" value="1"/>
</dbReference>